<dbReference type="GeneTree" id="ENSGT00390000003220"/>
<evidence type="ECO:0000313" key="4">
    <source>
        <dbReference type="Proteomes" id="UP000008227"/>
    </source>
</evidence>
<dbReference type="Proteomes" id="UP000008227">
    <property type="component" value="Chromosome 8"/>
</dbReference>
<dbReference type="GlyGen" id="A0A5G2R1P1">
    <property type="glycosylation" value="1 site"/>
</dbReference>
<dbReference type="Bgee" id="ENSSSCG00000008709">
    <property type="expression patterns" value="Expressed in granulosa cell and 13 other cell types or tissues"/>
</dbReference>
<feature type="region of interest" description="Disordered" evidence="2">
    <location>
        <begin position="1010"/>
        <end position="1056"/>
    </location>
</feature>
<gene>
    <name evidence="3" type="primary">C8H4orf50</name>
</gene>
<reference evidence="3" key="4">
    <citation type="submission" date="2025-09" db="UniProtKB">
        <authorList>
            <consortium name="Ensembl"/>
        </authorList>
    </citation>
    <scope>IDENTIFICATION</scope>
</reference>
<dbReference type="CTD" id="102165264"/>
<feature type="compositionally biased region" description="Basic and acidic residues" evidence="2">
    <location>
        <begin position="46"/>
        <end position="59"/>
    </location>
</feature>
<feature type="region of interest" description="Disordered" evidence="2">
    <location>
        <begin position="708"/>
        <end position="733"/>
    </location>
</feature>
<feature type="compositionally biased region" description="Polar residues" evidence="2">
    <location>
        <begin position="384"/>
        <end position="393"/>
    </location>
</feature>
<accession>A0A5G2R1P1</accession>
<dbReference type="PANTHER" id="PTHR36866:SF1">
    <property type="entry name" value="GENE 1043-RELATED"/>
    <property type="match status" value="1"/>
</dbReference>
<dbReference type="ExpressionAtlas" id="A0A5G2R1P1">
    <property type="expression patterns" value="baseline"/>
</dbReference>
<feature type="region of interest" description="Disordered" evidence="2">
    <location>
        <begin position="45"/>
        <end position="72"/>
    </location>
</feature>
<feature type="region of interest" description="Disordered" evidence="2">
    <location>
        <begin position="436"/>
        <end position="605"/>
    </location>
</feature>
<feature type="compositionally biased region" description="Polar residues" evidence="2">
    <location>
        <begin position="716"/>
        <end position="731"/>
    </location>
</feature>
<feature type="compositionally biased region" description="Basic and acidic residues" evidence="2">
    <location>
        <begin position="362"/>
        <end position="379"/>
    </location>
</feature>
<dbReference type="Pfam" id="PF15030">
    <property type="entry name" value="DUF4527"/>
    <property type="match status" value="1"/>
</dbReference>
<evidence type="ECO:0000256" key="1">
    <source>
        <dbReference type="SAM" id="Coils"/>
    </source>
</evidence>
<feature type="compositionally biased region" description="Low complexity" evidence="2">
    <location>
        <begin position="572"/>
        <end position="589"/>
    </location>
</feature>
<feature type="compositionally biased region" description="Acidic residues" evidence="2">
    <location>
        <begin position="527"/>
        <end position="539"/>
    </location>
</feature>
<feature type="coiled-coil region" evidence="1">
    <location>
        <begin position="758"/>
        <end position="792"/>
    </location>
</feature>
<feature type="region of interest" description="Disordered" evidence="2">
    <location>
        <begin position="164"/>
        <end position="193"/>
    </location>
</feature>
<reference evidence="3" key="3">
    <citation type="submission" date="2025-08" db="UniProtKB">
        <authorList>
            <consortium name="Ensembl"/>
        </authorList>
    </citation>
    <scope>IDENTIFICATION</scope>
</reference>
<dbReference type="Ensembl" id="ENSSSCT00000076466.2">
    <property type="protein sequence ID" value="ENSSSCP00000068107.2"/>
    <property type="gene ID" value="ENSSSCG00000008709.5"/>
</dbReference>
<protein>
    <submittedName>
        <fullName evidence="3">Chromosome 8 C4orf50 homolog</fullName>
    </submittedName>
</protein>
<feature type="compositionally biased region" description="Low complexity" evidence="2">
    <location>
        <begin position="173"/>
        <end position="187"/>
    </location>
</feature>
<dbReference type="InterPro" id="IPR032771">
    <property type="entry name" value="DUF4527"/>
</dbReference>
<feature type="compositionally biased region" description="Gly residues" evidence="2">
    <location>
        <begin position="454"/>
        <end position="466"/>
    </location>
</feature>
<feature type="compositionally biased region" description="Basic and acidic residues" evidence="2">
    <location>
        <begin position="336"/>
        <end position="355"/>
    </location>
</feature>
<sequence>MEPAAKGRTEKRFSYVVRAPGGGGGFDVVNVDVKMDAAWIFQDAEDAGKEPGRLPEEAARSPGVDTRTRRKQLESSEQTLLAAVDKHVMSESGRRSRIQELELSERKLLQKVDQLSTRVFQERSASLWAQEKLEVLQGELASQDGPGHAQDELQPLPREQALEACGSQGSDRAPGPSGSAGQPSQGSCTCVLMSGPGTPADTLPGDLAGSDHAQVTPEPSLGEEILLIWDCPLGQCVDGSLLPVELAWISEQKPAAPPARESFLLVQTSIPTPWGRPGDPALLPLPLLPLEASPEDLQAQQMLKVRPPPAPSATAPTGRGHRARSLDARLCQESPHAADHRFPRTGPEDLKELWKEGGAPARRLEMRAKRTWGRKEGALGDRGQPSQEGDGSLSLSLEAGVRATEGALNETGASRPQAAAPCPWSKRELPLPLLQGEASMPTEGPESSGRKGRGGGGGGGGRGGGLSPPSSEAVPAATFSRAQSASGPPLMGAQQGRASRRVQGQEEVRVGSGNAQLLPEESPGEQGQEEEEEEEEEEEPVMHLEGSSPAPSHVHREPGSEDSRGRETLFFLEEGGLPPSPGLALSPQGTEPTSQPWPPSKGHEGSALTIEEFEKEMEACFQQLSILKLGSGGRGGAASLLAGEAWSFAPRWHSGREDEHPQQALANQGLHCCFPEEAKLEMRGDDVEPGGTEALGTESLPRLGLDGVGLSPSPPEGSSQRGWNGQAQHPSTLRRARRRFHRLMSGLKKERSQVFQDNAKLRAERERCCRRLRALEKERERHVSKIATLDQQNGALLGAISDLKGERDQCAQVIADLEDCNGKSYRRISELEEENDRLRGDLGRLGKAGSASIRKSRGATEPVTPENGELGALISQLGVRYKELIKDAARGIEDMIQAFRGENEALPRRIRVLEREVAAGSSPEGVRLLRAGGHRQEKSTMAVDRVNTVERGVQVTQLSGQLTASVPGPPSEQEMGLAGEWTEPRLSLENSRRTADSTAPSLVRGNAARCSALQGSSDRAGVKEAPKRPWCPADQGQAPRSPHSGFQHRDPEAEASEEDLGLRVKQLCHQVRTLQCQLRDQNSAHRALQASFEEATGLQGELQGKAKLASLVQKCRERNHLITRLLEELHRHEGGNHLLSEMAHSMVTDVALAEYAATFLAPGDPETSCHLDLDVESEQTADEKAQKYLLNPELDSVLQRPLHSESWPIPEAEWPQTAQLDSLKLPWPSGPMPDPGTGQASVAVEPGLPVQWLQEQGGRSRPVLQAAPLPPCPALRSPARILALHQELRQSVCSSAQVHQSLLEL</sequence>
<evidence type="ECO:0000256" key="2">
    <source>
        <dbReference type="SAM" id="MobiDB-lite"/>
    </source>
</evidence>
<reference evidence="4" key="1">
    <citation type="submission" date="2009-11" db="EMBL/GenBank/DDBJ databases">
        <authorList>
            <consortium name="Porcine genome sequencing project"/>
        </authorList>
    </citation>
    <scope>NUCLEOTIDE SEQUENCE [LARGE SCALE GENOMIC DNA]</scope>
    <source>
        <strain evidence="4">Duroc</strain>
    </source>
</reference>
<feature type="region of interest" description="Disordered" evidence="2">
    <location>
        <begin position="333"/>
        <end position="393"/>
    </location>
</feature>
<feature type="region of interest" description="Disordered" evidence="2">
    <location>
        <begin position="306"/>
        <end position="325"/>
    </location>
</feature>
<dbReference type="GeneID" id="102165264"/>
<evidence type="ECO:0000313" key="3">
    <source>
        <dbReference type="Ensembl" id="ENSSSCP00000068107.2"/>
    </source>
</evidence>
<reference evidence="3" key="2">
    <citation type="journal article" date="2020" name="Gigascience">
        <title>An improved pig reference genome sequence to enable pig genetics and genomics research.</title>
        <authorList>
            <person name="Warr A."/>
            <person name="Affara N."/>
            <person name="Aken B."/>
            <person name="Beiki H."/>
            <person name="Bickhart D.M."/>
            <person name="Billis K."/>
            <person name="Chow W."/>
            <person name="Eory L."/>
            <person name="Finlayson H.A."/>
            <person name="Flicek P."/>
            <person name="Giron C.G."/>
            <person name="Griffin D.K."/>
            <person name="Hall R."/>
            <person name="Hannum G."/>
            <person name="Hourlier T."/>
            <person name="Howe K."/>
            <person name="Hume D.A."/>
            <person name="Izuogu O."/>
            <person name="Kim K."/>
            <person name="Koren S."/>
            <person name="Liu H."/>
            <person name="Manchanda N."/>
            <person name="Martin F.J."/>
            <person name="Nonneman D.J."/>
            <person name="O'Connor R.E."/>
            <person name="Phillippy A.M."/>
            <person name="Rohrer G.A."/>
            <person name="Rosen B.D."/>
            <person name="Rund L.A."/>
            <person name="Sargent C.A."/>
            <person name="Schook L.B."/>
            <person name="Schroeder S.G."/>
            <person name="Schwartz A.S."/>
            <person name="Skinner B.M."/>
            <person name="Talbot R."/>
            <person name="Tseng E."/>
            <person name="Tuggle C.K."/>
            <person name="Watson M."/>
            <person name="Smith T.P.L."/>
            <person name="Archibald A.L."/>
        </authorList>
    </citation>
    <scope>NUCLEOTIDE SEQUENCE [LARGE SCALE GENOMIC DNA]</scope>
    <source>
        <strain evidence="3">Duroc</strain>
    </source>
</reference>
<organism evidence="3 4">
    <name type="scientific">Sus scrofa</name>
    <name type="common">Pig</name>
    <dbReference type="NCBI Taxonomy" id="9823"/>
    <lineage>
        <taxon>Eukaryota</taxon>
        <taxon>Metazoa</taxon>
        <taxon>Chordata</taxon>
        <taxon>Craniata</taxon>
        <taxon>Vertebrata</taxon>
        <taxon>Euteleostomi</taxon>
        <taxon>Mammalia</taxon>
        <taxon>Eutheria</taxon>
        <taxon>Laurasiatheria</taxon>
        <taxon>Artiodactyla</taxon>
        <taxon>Suina</taxon>
        <taxon>Suidae</taxon>
        <taxon>Sus</taxon>
    </lineage>
</organism>
<keyword evidence="1" id="KW-0175">Coiled coil</keyword>
<proteinExistence type="predicted"/>
<dbReference type="RefSeq" id="NP_001382603.1">
    <property type="nucleotide sequence ID" value="NM_001395674.1"/>
</dbReference>
<dbReference type="PANTHER" id="PTHR36866">
    <property type="entry name" value="CHROMOSOME 4 OPEN READING FRAME 50"/>
    <property type="match status" value="1"/>
</dbReference>
<name>A0A5G2R1P1_PIG</name>
<dbReference type="AlphaFoldDB" id="A0A5G2R1P1"/>
<keyword evidence="4" id="KW-1185">Reference proteome</keyword>
<feature type="compositionally biased region" description="Basic and acidic residues" evidence="2">
    <location>
        <begin position="554"/>
        <end position="567"/>
    </location>
</feature>